<accession>A0A1G8CW15</accession>
<proteinExistence type="predicted"/>
<evidence type="ECO:0000313" key="2">
    <source>
        <dbReference type="EMBL" id="SDH49642.1"/>
    </source>
</evidence>
<evidence type="ECO:0000313" key="3">
    <source>
        <dbReference type="Proteomes" id="UP000199163"/>
    </source>
</evidence>
<reference evidence="2 3" key="1">
    <citation type="submission" date="2016-10" db="EMBL/GenBank/DDBJ databases">
        <authorList>
            <person name="de Groot N.N."/>
        </authorList>
    </citation>
    <scope>NUCLEOTIDE SEQUENCE [LARGE SCALE GENOMIC DNA]</scope>
    <source>
        <strain evidence="2 3">DSM 21632</strain>
    </source>
</reference>
<dbReference type="OrthoDB" id="2945487at2"/>
<evidence type="ECO:0000256" key="1">
    <source>
        <dbReference type="SAM" id="Phobius"/>
    </source>
</evidence>
<dbReference type="Proteomes" id="UP000199163">
    <property type="component" value="Unassembled WGS sequence"/>
</dbReference>
<keyword evidence="1" id="KW-0472">Membrane</keyword>
<keyword evidence="1" id="KW-1133">Transmembrane helix</keyword>
<feature type="transmembrane region" description="Helical" evidence="1">
    <location>
        <begin position="117"/>
        <end position="137"/>
    </location>
</feature>
<feature type="transmembrane region" description="Helical" evidence="1">
    <location>
        <begin position="94"/>
        <end position="110"/>
    </location>
</feature>
<keyword evidence="3" id="KW-1185">Reference proteome</keyword>
<name>A0A1G8CW15_9BACI</name>
<sequence>MFASMIEIVLAAAVVGAASVYTKNKQTTLSVLFILMFAAFSYLGFLLSSAEIIYFHQLHWIVDVLRMIIVLAIMAAAVFSFMPVYGFFHSYSKYIWLSVALLFFFVGWHAGHWFGSWYMFIGIIVLFTACYVAGNTFQGMVHMRLRQNPYVSFLPFVVLLFFSILLLL</sequence>
<feature type="transmembrane region" description="Helical" evidence="1">
    <location>
        <begin position="67"/>
        <end position="88"/>
    </location>
</feature>
<protein>
    <submittedName>
        <fullName evidence="2">Uncharacterized protein</fullName>
    </submittedName>
</protein>
<dbReference type="EMBL" id="FNDK01000006">
    <property type="protein sequence ID" value="SDH49642.1"/>
    <property type="molecule type" value="Genomic_DNA"/>
</dbReference>
<feature type="transmembrane region" description="Helical" evidence="1">
    <location>
        <begin position="149"/>
        <end position="167"/>
    </location>
</feature>
<gene>
    <name evidence="2" type="ORF">SAMN05192534_106103</name>
</gene>
<organism evidence="2 3">
    <name type="scientific">Alteribacillus persepolensis</name>
    <dbReference type="NCBI Taxonomy" id="568899"/>
    <lineage>
        <taxon>Bacteria</taxon>
        <taxon>Bacillati</taxon>
        <taxon>Bacillota</taxon>
        <taxon>Bacilli</taxon>
        <taxon>Bacillales</taxon>
        <taxon>Bacillaceae</taxon>
        <taxon>Alteribacillus</taxon>
    </lineage>
</organism>
<dbReference type="STRING" id="568899.SAMN05192534_106103"/>
<feature type="transmembrane region" description="Helical" evidence="1">
    <location>
        <begin position="32"/>
        <end position="55"/>
    </location>
</feature>
<keyword evidence="1" id="KW-0812">Transmembrane</keyword>
<dbReference type="AlphaFoldDB" id="A0A1G8CW15"/>
<dbReference type="RefSeq" id="WP_091272454.1">
    <property type="nucleotide sequence ID" value="NZ_FNDK01000006.1"/>
</dbReference>